<dbReference type="AlphaFoldDB" id="A0A1R4ABQ5"/>
<dbReference type="PANTHER" id="PTHR28570:SF3">
    <property type="entry name" value="ASPARTYL AMINOPEPTIDASE"/>
    <property type="match status" value="1"/>
</dbReference>
<evidence type="ECO:0000256" key="1">
    <source>
        <dbReference type="ARBA" id="ARBA00001335"/>
    </source>
</evidence>
<dbReference type="Gene3D" id="2.30.250.10">
    <property type="entry name" value="Aminopeptidase i, Domain 2"/>
    <property type="match status" value="1"/>
</dbReference>
<dbReference type="GO" id="GO:0004177">
    <property type="term" value="F:aminopeptidase activity"/>
    <property type="evidence" value="ECO:0007669"/>
    <property type="project" value="UniProtKB-KW"/>
</dbReference>
<dbReference type="NCBIfam" id="NF002759">
    <property type="entry name" value="PRK02813.1"/>
    <property type="match status" value="1"/>
</dbReference>
<dbReference type="PANTHER" id="PTHR28570">
    <property type="entry name" value="ASPARTYL AMINOPEPTIDASE"/>
    <property type="match status" value="1"/>
</dbReference>
<dbReference type="GO" id="GO:0005737">
    <property type="term" value="C:cytoplasm"/>
    <property type="evidence" value="ECO:0007669"/>
    <property type="project" value="UniProtKB-ARBA"/>
</dbReference>
<reference evidence="12 13" key="3">
    <citation type="journal article" date="2016" name="Sci. Rep.">
        <title>Genome-wide diversity and gene expression profiling of Babesia microti isolates identify polymorphic genes that mediate host-pathogen interactions.</title>
        <authorList>
            <person name="Silva J.C."/>
            <person name="Cornillot E."/>
            <person name="McCracken C."/>
            <person name="Usmani-Brown S."/>
            <person name="Dwivedi A."/>
            <person name="Ifeonu O.O."/>
            <person name="Crabtree J."/>
            <person name="Gotia H.T."/>
            <person name="Virji A.Z."/>
            <person name="Reynes C."/>
            <person name="Colinge J."/>
            <person name="Kumar V."/>
            <person name="Lawres L."/>
            <person name="Pazzi J.E."/>
            <person name="Pablo J.V."/>
            <person name="Hung C."/>
            <person name="Brancato J."/>
            <person name="Kumari P."/>
            <person name="Orvis J."/>
            <person name="Tretina K."/>
            <person name="Chibucos M."/>
            <person name="Ott S."/>
            <person name="Sadzewicz L."/>
            <person name="Sengamalay N."/>
            <person name="Shetty A.C."/>
            <person name="Su Q."/>
            <person name="Tallon L."/>
            <person name="Fraser C.M."/>
            <person name="Frutos R."/>
            <person name="Molina D.M."/>
            <person name="Krause P.J."/>
            <person name="Ben Mamoun C."/>
        </authorList>
    </citation>
    <scope>NUCLEOTIDE SEQUENCE [LARGE SCALE GENOMIC DNA]</scope>
    <source>
        <strain evidence="12 13">RI</strain>
    </source>
</reference>
<dbReference type="OrthoDB" id="9880441at2759"/>
<keyword evidence="13" id="KW-1185">Reference proteome</keyword>
<dbReference type="InterPro" id="IPR023358">
    <property type="entry name" value="Peptidase_M18_dom2"/>
</dbReference>
<evidence type="ECO:0000256" key="3">
    <source>
        <dbReference type="ARBA" id="ARBA00008290"/>
    </source>
</evidence>
<evidence type="ECO:0000256" key="7">
    <source>
        <dbReference type="ARBA" id="ARBA00022723"/>
    </source>
</evidence>
<dbReference type="EC" id="3.4.11.21" evidence="4"/>
<keyword evidence="9 11" id="KW-0862">Zinc</keyword>
<evidence type="ECO:0000256" key="10">
    <source>
        <dbReference type="ARBA" id="ARBA00023049"/>
    </source>
</evidence>
<proteinExistence type="inferred from homology"/>
<dbReference type="SUPFAM" id="SSF53187">
    <property type="entry name" value="Zn-dependent exopeptidases"/>
    <property type="match status" value="1"/>
</dbReference>
<evidence type="ECO:0000256" key="11">
    <source>
        <dbReference type="RuleBase" id="RU004386"/>
    </source>
</evidence>
<evidence type="ECO:0000256" key="4">
    <source>
        <dbReference type="ARBA" id="ARBA00011965"/>
    </source>
</evidence>
<dbReference type="VEuPathDB" id="PiroplasmaDB:BMR1_03g01710"/>
<dbReference type="Gene3D" id="3.40.630.10">
    <property type="entry name" value="Zn peptidases"/>
    <property type="match status" value="1"/>
</dbReference>
<dbReference type="GO" id="GO:0008270">
    <property type="term" value="F:zinc ion binding"/>
    <property type="evidence" value="ECO:0007669"/>
    <property type="project" value="InterPro"/>
</dbReference>
<keyword evidence="8 11" id="KW-0378">Hydrolase</keyword>
<dbReference type="SUPFAM" id="SSF101821">
    <property type="entry name" value="Aminopeptidase/glucanase lid domain"/>
    <property type="match status" value="1"/>
</dbReference>
<evidence type="ECO:0000256" key="2">
    <source>
        <dbReference type="ARBA" id="ARBA00001947"/>
    </source>
</evidence>
<evidence type="ECO:0000313" key="13">
    <source>
        <dbReference type="Proteomes" id="UP000002899"/>
    </source>
</evidence>
<evidence type="ECO:0000256" key="6">
    <source>
        <dbReference type="ARBA" id="ARBA00022670"/>
    </source>
</evidence>
<dbReference type="RefSeq" id="XP_021338536.1">
    <property type="nucleotide sequence ID" value="XM_021481961.1"/>
</dbReference>
<reference evidence="12 13" key="1">
    <citation type="journal article" date="2012" name="Nucleic Acids Res.">
        <title>Sequencing of the smallest Apicomplexan genome from the human pathogen Babesia microti.</title>
        <authorList>
            <person name="Cornillot E."/>
            <person name="Hadj-Kaddour K."/>
            <person name="Dassouli A."/>
            <person name="Noel B."/>
            <person name="Ranwez V."/>
            <person name="Vacherie B."/>
            <person name="Augagneur Y."/>
            <person name="Bres V."/>
            <person name="Duclos A."/>
            <person name="Randazzo S."/>
            <person name="Carcy B."/>
            <person name="Debierre-Grockiego F."/>
            <person name="Delbecq S."/>
            <person name="Moubri-Menage K."/>
            <person name="Shams-Eldin H."/>
            <person name="Usmani-Brown S."/>
            <person name="Bringaud F."/>
            <person name="Wincker P."/>
            <person name="Vivares C.P."/>
            <person name="Schwarz R.T."/>
            <person name="Schetters T.P."/>
            <person name="Krause P.J."/>
            <person name="Gorenflot A."/>
            <person name="Berry V."/>
            <person name="Barbe V."/>
            <person name="Ben Mamoun C."/>
        </authorList>
    </citation>
    <scope>NUCLEOTIDE SEQUENCE [LARGE SCALE GENOMIC DNA]</scope>
    <source>
        <strain evidence="12 13">RI</strain>
    </source>
</reference>
<sequence length="471" mass="52345">MTPTLADITSAKSLAQSFITFLHASPSPYHAVKNLTSLTSTLNHPITHLTLTSEWKLHPGNIYTLCKGGFMATFHIGKDFKPDKCSFNIIASHTDSPCLKLTYNHSSLEKGLYLASVQCYGGGLWNTWVDRGLGFAGRVTVKSANTTSKTTILEERLINVSKPVFYIPNLAIHLRTRDEMSNFSLDLEKHLKPIVSTQLFKSSIDDDCPPLISFIAKELGVKHDDILNFDLFLVDTHPPELGGIYDEFINSGRLDNLTSCYITLKAFIETLNAKNENTTVECLDGCITVVLHYNYEEVGSQAGEGAFSSTTVNFLKRILLNLDCNEQMIMPIFTRSFVTSVDMAHAVHPLFPERHQKEHQPQLQNGIVIKSNPLLRYATDIKSSCIMELLAENAGIPIQHYRVPNTSPCGSTIGPFLSSKLGCDTADIGICQFAMHSIREFCGILDLQYLLHFTKAIITHLPDIHTSYTSA</sequence>
<gene>
    <name evidence="12" type="ORF">BMR1_03g01710</name>
</gene>
<organism evidence="12 13">
    <name type="scientific">Babesia microti (strain RI)</name>
    <dbReference type="NCBI Taxonomy" id="1133968"/>
    <lineage>
        <taxon>Eukaryota</taxon>
        <taxon>Sar</taxon>
        <taxon>Alveolata</taxon>
        <taxon>Apicomplexa</taxon>
        <taxon>Aconoidasida</taxon>
        <taxon>Piroplasmida</taxon>
        <taxon>Babesiidae</taxon>
        <taxon>Babesia</taxon>
    </lineage>
</organism>
<dbReference type="EMBL" id="LN871598">
    <property type="protein sequence ID" value="SJK86374.1"/>
    <property type="molecule type" value="Genomic_DNA"/>
</dbReference>
<evidence type="ECO:0000256" key="8">
    <source>
        <dbReference type="ARBA" id="ARBA00022801"/>
    </source>
</evidence>
<dbReference type="Pfam" id="PF02127">
    <property type="entry name" value="Peptidase_M18"/>
    <property type="match status" value="1"/>
</dbReference>
<name>A0A1R4ABQ5_BABMR</name>
<dbReference type="PRINTS" id="PR00932">
    <property type="entry name" value="AMINO1PTASE"/>
</dbReference>
<comment type="catalytic activity">
    <reaction evidence="1">
        <text>Release of an N-terminal aspartate or glutamate from a peptide, with a preference for aspartate.</text>
        <dbReference type="EC" id="3.4.11.21"/>
    </reaction>
</comment>
<reference evidence="12 13" key="2">
    <citation type="journal article" date="2013" name="PLoS ONE">
        <title>Whole genome mapping and re-organization of the nuclear and mitochondrial genomes of Babesia microti isolates.</title>
        <authorList>
            <person name="Cornillot E."/>
            <person name="Dassouli A."/>
            <person name="Garg A."/>
            <person name="Pachikara N."/>
            <person name="Randazzo S."/>
            <person name="Depoix D."/>
            <person name="Carcy B."/>
            <person name="Delbecq S."/>
            <person name="Frutos R."/>
            <person name="Silva J.C."/>
            <person name="Sutton R."/>
            <person name="Krause P.J."/>
            <person name="Mamoun C.B."/>
        </authorList>
    </citation>
    <scope>NUCLEOTIDE SEQUENCE [LARGE SCALE GENOMIC DNA]</scope>
    <source>
        <strain evidence="12 13">RI</strain>
    </source>
</reference>
<protein>
    <recommendedName>
        <fullName evidence="4">aspartyl aminopeptidase</fullName>
        <ecNumber evidence="4">3.4.11.21</ecNumber>
    </recommendedName>
</protein>
<evidence type="ECO:0000256" key="5">
    <source>
        <dbReference type="ARBA" id="ARBA00022438"/>
    </source>
</evidence>
<dbReference type="GeneID" id="24424977"/>
<keyword evidence="5 11" id="KW-0031">Aminopeptidase</keyword>
<keyword evidence="6 11" id="KW-0645">Protease</keyword>
<evidence type="ECO:0000256" key="9">
    <source>
        <dbReference type="ARBA" id="ARBA00022833"/>
    </source>
</evidence>
<comment type="cofactor">
    <cofactor evidence="2">
        <name>Zn(2+)</name>
        <dbReference type="ChEBI" id="CHEBI:29105"/>
    </cofactor>
</comment>
<keyword evidence="10 11" id="KW-0482">Metalloprotease</keyword>
<evidence type="ECO:0000313" key="12">
    <source>
        <dbReference type="EMBL" id="SJK86374.1"/>
    </source>
</evidence>
<keyword evidence="7 11" id="KW-0479">Metal-binding</keyword>
<dbReference type="KEGG" id="bmic:BMR1_03g01710"/>
<dbReference type="GO" id="GO:0008237">
    <property type="term" value="F:metallopeptidase activity"/>
    <property type="evidence" value="ECO:0007669"/>
    <property type="project" value="UniProtKB-KW"/>
</dbReference>
<comment type="similarity">
    <text evidence="3 11">Belongs to the peptidase M18 family.</text>
</comment>
<accession>A0A1R4ABQ5</accession>
<dbReference type="InterPro" id="IPR001948">
    <property type="entry name" value="Peptidase_M18"/>
</dbReference>
<dbReference type="GO" id="GO:0006508">
    <property type="term" value="P:proteolysis"/>
    <property type="evidence" value="ECO:0007669"/>
    <property type="project" value="UniProtKB-KW"/>
</dbReference>
<dbReference type="Proteomes" id="UP000002899">
    <property type="component" value="Chromosome III"/>
</dbReference>